<feature type="region of interest" description="Disordered" evidence="1">
    <location>
        <begin position="1"/>
        <end position="23"/>
    </location>
</feature>
<name>A0A9D0ZZ37_9ACTN</name>
<dbReference type="Gene3D" id="3.40.570.10">
    <property type="entry name" value="Extracellular Endonuclease, subunit A"/>
    <property type="match status" value="1"/>
</dbReference>
<evidence type="ECO:0000256" key="1">
    <source>
        <dbReference type="SAM" id="MobiDB-lite"/>
    </source>
</evidence>
<dbReference type="InterPro" id="IPR044927">
    <property type="entry name" value="Endonuclea_NS_2"/>
</dbReference>
<dbReference type="GO" id="GO:0004519">
    <property type="term" value="F:endonuclease activity"/>
    <property type="evidence" value="ECO:0007669"/>
    <property type="project" value="UniProtKB-KW"/>
</dbReference>
<evidence type="ECO:0000313" key="3">
    <source>
        <dbReference type="EMBL" id="HIR00820.1"/>
    </source>
</evidence>
<comment type="caution">
    <text evidence="3">The sequence shown here is derived from an EMBL/GenBank/DDBJ whole genome shotgun (WGS) entry which is preliminary data.</text>
</comment>
<proteinExistence type="predicted"/>
<dbReference type="AlphaFoldDB" id="A0A9D0ZZ37"/>
<evidence type="ECO:0000259" key="2">
    <source>
        <dbReference type="Pfam" id="PF13930"/>
    </source>
</evidence>
<keyword evidence="3" id="KW-0540">Nuclease</keyword>
<gene>
    <name evidence="3" type="ORF">IAA69_00865</name>
</gene>
<dbReference type="InterPro" id="IPR044929">
    <property type="entry name" value="DNA/RNA_non-sp_Endonuclease_sf"/>
</dbReference>
<feature type="region of interest" description="Disordered" evidence="1">
    <location>
        <begin position="238"/>
        <end position="321"/>
    </location>
</feature>
<dbReference type="Gene3D" id="3.40.10.10">
    <property type="entry name" value="DNA Methylphosphotriester Repair Domain"/>
    <property type="match status" value="1"/>
</dbReference>
<evidence type="ECO:0000313" key="4">
    <source>
        <dbReference type="Proteomes" id="UP000824261"/>
    </source>
</evidence>
<feature type="domain" description="Type VII secretion system protein EssD-like" evidence="2">
    <location>
        <begin position="56"/>
        <end position="186"/>
    </location>
</feature>
<dbReference type="Proteomes" id="UP000824261">
    <property type="component" value="Unassembled WGS sequence"/>
</dbReference>
<dbReference type="EMBL" id="DVGB01000007">
    <property type="protein sequence ID" value="HIR00820.1"/>
    <property type="molecule type" value="Genomic_DNA"/>
</dbReference>
<keyword evidence="3" id="KW-0255">Endonuclease</keyword>
<dbReference type="Pfam" id="PF13930">
    <property type="entry name" value="Endonuclea_NS_2"/>
    <property type="match status" value="1"/>
</dbReference>
<feature type="compositionally biased region" description="Polar residues" evidence="1">
    <location>
        <begin position="306"/>
        <end position="318"/>
    </location>
</feature>
<organism evidence="3 4">
    <name type="scientific">Candidatus Aveggerthella stercoripullorum</name>
    <dbReference type="NCBI Taxonomy" id="2840688"/>
    <lineage>
        <taxon>Bacteria</taxon>
        <taxon>Bacillati</taxon>
        <taxon>Actinomycetota</taxon>
        <taxon>Coriobacteriia</taxon>
        <taxon>Eggerthellales</taxon>
        <taxon>Eggerthellaceae</taxon>
        <taxon>Eggerthellaceae incertae sedis</taxon>
        <taxon>Candidatus Aveggerthella</taxon>
    </lineage>
</organism>
<feature type="compositionally biased region" description="Polar residues" evidence="1">
    <location>
        <begin position="1"/>
        <end position="15"/>
    </location>
</feature>
<reference evidence="3" key="1">
    <citation type="submission" date="2020-10" db="EMBL/GenBank/DDBJ databases">
        <authorList>
            <person name="Gilroy R."/>
        </authorList>
    </citation>
    <scope>NUCLEOTIDE SEQUENCE</scope>
    <source>
        <strain evidence="3">ChiGjej1B1-2707</strain>
    </source>
</reference>
<reference evidence="3" key="2">
    <citation type="journal article" date="2021" name="PeerJ">
        <title>Extensive microbial diversity within the chicken gut microbiome revealed by metagenomics and culture.</title>
        <authorList>
            <person name="Gilroy R."/>
            <person name="Ravi A."/>
            <person name="Getino M."/>
            <person name="Pursley I."/>
            <person name="Horton D.L."/>
            <person name="Alikhan N.F."/>
            <person name="Baker D."/>
            <person name="Gharbi K."/>
            <person name="Hall N."/>
            <person name="Watson M."/>
            <person name="Adriaenssens E.M."/>
            <person name="Foster-Nyarko E."/>
            <person name="Jarju S."/>
            <person name="Secka A."/>
            <person name="Antonio M."/>
            <person name="Oren A."/>
            <person name="Chaudhuri R.R."/>
            <person name="La Ragione R."/>
            <person name="Hildebrand F."/>
            <person name="Pallen M.J."/>
        </authorList>
    </citation>
    <scope>NUCLEOTIDE SEQUENCE</scope>
    <source>
        <strain evidence="3">ChiGjej1B1-2707</strain>
    </source>
</reference>
<protein>
    <submittedName>
        <fullName evidence="3">DNA/RNA non-specific endonuclease</fullName>
    </submittedName>
</protein>
<dbReference type="InterPro" id="IPR035451">
    <property type="entry name" value="Ada-like_dom_sf"/>
</dbReference>
<dbReference type="SUPFAM" id="SSF57884">
    <property type="entry name" value="Ada DNA repair protein, N-terminal domain (N-Ada 10)"/>
    <property type="match status" value="1"/>
</dbReference>
<accession>A0A9D0ZZ37</accession>
<sequence>MTVMSGCTSTAQNDSPAGPARPPAEVIDNLPDYSGLSYLELNGNVPYFEGETDLPEGYESYTSLDLLGRCGTAEACVGRDTMPTGERGDISEIHPSGWDQEFYDFVENEALYNRSHLIGWQLTAENANEANLITGTRHMNADIMEPLESEVGSYVRRTGNHVRYRVTPVFKDDELVARGVLMEAESVEDGGAGIRFCVYAYNVQPGVEINYETGANWKNGQSTQTDVLDASAVNGDVPAETLLPANGTKDQESSAANNPDAAGIAASSEAAERADEAAENGTASESESVERDYVLNTGSRKFHDPSCSSVQDISGSNRESFHGTRDELIADGYEPCGACRP</sequence>
<keyword evidence="3" id="KW-0378">Hydrolase</keyword>
<feature type="compositionally biased region" description="Low complexity" evidence="1">
    <location>
        <begin position="255"/>
        <end position="269"/>
    </location>
</feature>